<evidence type="ECO:0000313" key="3">
    <source>
        <dbReference type="EMBL" id="THF93936.1"/>
    </source>
</evidence>
<dbReference type="GO" id="GO:0030915">
    <property type="term" value="C:Smc5-Smc6 complex"/>
    <property type="evidence" value="ECO:0007669"/>
    <property type="project" value="UniProtKB-UniRule"/>
</dbReference>
<keyword evidence="4" id="KW-1185">Reference proteome</keyword>
<evidence type="ECO:0000313" key="4">
    <source>
        <dbReference type="Proteomes" id="UP000306102"/>
    </source>
</evidence>
<dbReference type="STRING" id="542762.A0A4V3WIP7"/>
<keyword evidence="1" id="KW-0833">Ubl conjugation pathway</keyword>
<accession>A0A4V3WIP7</accession>
<keyword evidence="1" id="KW-0234">DNA repair</keyword>
<dbReference type="PANTHER" id="PTHR20973">
    <property type="entry name" value="NON-SMC ELEMENT 1-RELATED"/>
    <property type="match status" value="1"/>
</dbReference>
<keyword evidence="1" id="KW-0808">Transferase</keyword>
<dbReference type="PANTHER" id="PTHR20973:SF0">
    <property type="entry name" value="NON-STRUCTURAL MAINTENANCE OF CHROMOSOMES ELEMENT 1 HOMOLOG"/>
    <property type="match status" value="1"/>
</dbReference>
<protein>
    <recommendedName>
        <fullName evidence="1">Non-structural maintenance of chromosomes element 1 homolog</fullName>
        <ecNumber evidence="1">2.3.2.27</ecNumber>
    </recommendedName>
</protein>
<keyword evidence="1" id="KW-0479">Metal-binding</keyword>
<evidence type="ECO:0000256" key="1">
    <source>
        <dbReference type="RuleBase" id="RU368018"/>
    </source>
</evidence>
<organism evidence="3 4">
    <name type="scientific">Camellia sinensis var. sinensis</name>
    <name type="common">China tea</name>
    <dbReference type="NCBI Taxonomy" id="542762"/>
    <lineage>
        <taxon>Eukaryota</taxon>
        <taxon>Viridiplantae</taxon>
        <taxon>Streptophyta</taxon>
        <taxon>Embryophyta</taxon>
        <taxon>Tracheophyta</taxon>
        <taxon>Spermatophyta</taxon>
        <taxon>Magnoliopsida</taxon>
        <taxon>eudicotyledons</taxon>
        <taxon>Gunneridae</taxon>
        <taxon>Pentapetalae</taxon>
        <taxon>asterids</taxon>
        <taxon>Ericales</taxon>
        <taxon>Theaceae</taxon>
        <taxon>Camellia</taxon>
    </lineage>
</organism>
<name>A0A4V3WIP7_CAMSN</name>
<dbReference type="GO" id="GO:0061630">
    <property type="term" value="F:ubiquitin protein ligase activity"/>
    <property type="evidence" value="ECO:0007669"/>
    <property type="project" value="UniProtKB-EC"/>
</dbReference>
<dbReference type="GO" id="GO:0008270">
    <property type="term" value="F:zinc ion binding"/>
    <property type="evidence" value="ECO:0007669"/>
    <property type="project" value="UniProtKB-KW"/>
</dbReference>
<keyword evidence="1" id="KW-0863">Zinc-finger</keyword>
<comment type="subunit">
    <text evidence="1">Component of the Smc5-Smc6 complex.</text>
</comment>
<keyword evidence="1" id="KW-0233">DNA recombination</keyword>
<dbReference type="GO" id="GO:0000724">
    <property type="term" value="P:double-strand break repair via homologous recombination"/>
    <property type="evidence" value="ECO:0007669"/>
    <property type="project" value="TreeGrafter"/>
</dbReference>
<dbReference type="Gene3D" id="1.10.10.10">
    <property type="entry name" value="Winged helix-like DNA-binding domain superfamily/Winged helix DNA-binding domain"/>
    <property type="match status" value="2"/>
</dbReference>
<sequence length="427" mass="47654">MHEFISKVYIDMMPMVGTHRKLFDDYLLNINKELAVVQLELRACRNQYNGDIFYGVVNNVVDEQSKLGTKYTVPQIAFYKGIIEAIAQDATAKGSISNIDALNIRLENQELEFEFTEVVRETVDNRKLSFDLDLFLDLRAVNGSCSVLSLDLLILISVALHVVIVEGQKACNAEFQLVINYSCFCLVDASSILSLCQCFSALLWKMSFTSPLVSFRQNEYSFAQVSTGVGSQSQDTPAQAPHALKNFSMSQKEKTLEELVRDQWLCSITDGNIGLGLRSFLDLRSWFRNNDIPACEVCNEAGIKLRLENIEIQFEDLNCISTGSIFLHCFFCFLRIQKIACHGEKVCPGCGTPWLLPVSKIETVEEIDDDTNGSTQNQPPPPPSMRKRLRTSGAVVDSGTAGSESSLVPPVSTSDARRTARRSARLR</sequence>
<dbReference type="EMBL" id="SDRB02013825">
    <property type="protein sequence ID" value="THF93936.1"/>
    <property type="molecule type" value="Genomic_DNA"/>
</dbReference>
<feature type="region of interest" description="Disordered" evidence="2">
    <location>
        <begin position="367"/>
        <end position="427"/>
    </location>
</feature>
<evidence type="ECO:0000256" key="2">
    <source>
        <dbReference type="SAM" id="MobiDB-lite"/>
    </source>
</evidence>
<dbReference type="Pfam" id="PF07574">
    <property type="entry name" value="SMC_Nse1"/>
    <property type="match status" value="2"/>
</dbReference>
<reference evidence="3 4" key="1">
    <citation type="journal article" date="2018" name="Proc. Natl. Acad. Sci. U.S.A.">
        <title>Draft genome sequence of Camellia sinensis var. sinensis provides insights into the evolution of the tea genome and tea quality.</title>
        <authorList>
            <person name="Wei C."/>
            <person name="Yang H."/>
            <person name="Wang S."/>
            <person name="Zhao J."/>
            <person name="Liu C."/>
            <person name="Gao L."/>
            <person name="Xia E."/>
            <person name="Lu Y."/>
            <person name="Tai Y."/>
            <person name="She G."/>
            <person name="Sun J."/>
            <person name="Cao H."/>
            <person name="Tong W."/>
            <person name="Gao Q."/>
            <person name="Li Y."/>
            <person name="Deng W."/>
            <person name="Jiang X."/>
            <person name="Wang W."/>
            <person name="Chen Q."/>
            <person name="Zhang S."/>
            <person name="Li H."/>
            <person name="Wu J."/>
            <person name="Wang P."/>
            <person name="Li P."/>
            <person name="Shi C."/>
            <person name="Zheng F."/>
            <person name="Jian J."/>
            <person name="Huang B."/>
            <person name="Shan D."/>
            <person name="Shi M."/>
            <person name="Fang C."/>
            <person name="Yue Y."/>
            <person name="Li F."/>
            <person name="Li D."/>
            <person name="Wei S."/>
            <person name="Han B."/>
            <person name="Jiang C."/>
            <person name="Yin Y."/>
            <person name="Xia T."/>
            <person name="Zhang Z."/>
            <person name="Bennetzen J.L."/>
            <person name="Zhao S."/>
            <person name="Wan X."/>
        </authorList>
    </citation>
    <scope>NUCLEOTIDE SEQUENCE [LARGE SCALE GENOMIC DNA]</scope>
    <source>
        <strain evidence="4">cv. Shuchazao</strain>
        <tissue evidence="3">Leaf</tissue>
    </source>
</reference>
<proteinExistence type="inferred from homology"/>
<comment type="similarity">
    <text evidence="1">Belongs to the NSE1 family.</text>
</comment>
<gene>
    <name evidence="3" type="ORF">TEA_017626</name>
</gene>
<dbReference type="AlphaFoldDB" id="A0A4V3WIP7"/>
<dbReference type="Proteomes" id="UP000306102">
    <property type="component" value="Unassembled WGS sequence"/>
</dbReference>
<keyword evidence="1" id="KW-0227">DNA damage</keyword>
<dbReference type="GO" id="GO:0005634">
    <property type="term" value="C:nucleus"/>
    <property type="evidence" value="ECO:0007669"/>
    <property type="project" value="UniProtKB-SubCell"/>
</dbReference>
<keyword evidence="1" id="KW-0539">Nucleus</keyword>
<keyword evidence="1" id="KW-0862">Zinc</keyword>
<dbReference type="InterPro" id="IPR011513">
    <property type="entry name" value="Nse1"/>
</dbReference>
<comment type="caution">
    <text evidence="3">The sequence shown here is derived from an EMBL/GenBank/DDBJ whole genome shotgun (WGS) entry which is preliminary data.</text>
</comment>
<comment type="catalytic activity">
    <reaction evidence="1">
        <text>S-ubiquitinyl-[E2 ubiquitin-conjugating enzyme]-L-cysteine + [acceptor protein]-L-lysine = [E2 ubiquitin-conjugating enzyme]-L-cysteine + N(6)-ubiquitinyl-[acceptor protein]-L-lysine.</text>
        <dbReference type="EC" id="2.3.2.27"/>
    </reaction>
</comment>
<dbReference type="InterPro" id="IPR036388">
    <property type="entry name" value="WH-like_DNA-bd_sf"/>
</dbReference>
<comment type="subcellular location">
    <subcellularLocation>
        <location evidence="1">Nucleus</location>
    </subcellularLocation>
</comment>
<dbReference type="EC" id="2.3.2.27" evidence="1"/>